<evidence type="ECO:0000256" key="10">
    <source>
        <dbReference type="SAM" id="Phobius"/>
    </source>
</evidence>
<keyword evidence="3 9" id="KW-0813">Transport</keyword>
<keyword evidence="6 9" id="KW-0812">Transmembrane</keyword>
<dbReference type="GO" id="GO:0009306">
    <property type="term" value="P:protein secretion"/>
    <property type="evidence" value="ECO:0007669"/>
    <property type="project" value="InterPro"/>
</dbReference>
<organism evidence="12 13">
    <name type="scientific">Prochlorococcus marinus str. MIT 9201</name>
    <dbReference type="NCBI Taxonomy" id="93057"/>
    <lineage>
        <taxon>Bacteria</taxon>
        <taxon>Bacillati</taxon>
        <taxon>Cyanobacteriota</taxon>
        <taxon>Cyanophyceae</taxon>
        <taxon>Synechococcales</taxon>
        <taxon>Prochlorococcaceae</taxon>
        <taxon>Prochlorococcus</taxon>
    </lineage>
</organism>
<feature type="transmembrane region" description="Helical" evidence="10">
    <location>
        <begin position="359"/>
        <end position="383"/>
    </location>
</feature>
<dbReference type="OrthoDB" id="9805682at2"/>
<dbReference type="EMBL" id="JNAL01000012">
    <property type="protein sequence ID" value="KGF95760.1"/>
    <property type="molecule type" value="Genomic_DNA"/>
</dbReference>
<dbReference type="Pfam" id="PF00482">
    <property type="entry name" value="T2SSF"/>
    <property type="match status" value="2"/>
</dbReference>
<dbReference type="FunFam" id="1.20.81.30:FF:000001">
    <property type="entry name" value="Type II secretion system protein F"/>
    <property type="match status" value="1"/>
</dbReference>
<dbReference type="Proteomes" id="UP000030355">
    <property type="component" value="Unassembled WGS sequence"/>
</dbReference>
<dbReference type="InterPro" id="IPR018076">
    <property type="entry name" value="T2SS_GspF_dom"/>
</dbReference>
<dbReference type="InterPro" id="IPR042094">
    <property type="entry name" value="T2SS_GspF_sf"/>
</dbReference>
<accession>A0A0A2A2D4</accession>
<keyword evidence="5" id="KW-0997">Cell inner membrane</keyword>
<evidence type="ECO:0000256" key="8">
    <source>
        <dbReference type="ARBA" id="ARBA00023136"/>
    </source>
</evidence>
<evidence type="ECO:0000256" key="2">
    <source>
        <dbReference type="ARBA" id="ARBA00005745"/>
    </source>
</evidence>
<evidence type="ECO:0000256" key="7">
    <source>
        <dbReference type="ARBA" id="ARBA00022989"/>
    </source>
</evidence>
<evidence type="ECO:0000256" key="3">
    <source>
        <dbReference type="ARBA" id="ARBA00022448"/>
    </source>
</evidence>
<keyword evidence="7 10" id="KW-1133">Transmembrane helix</keyword>
<feature type="transmembrane region" description="Helical" evidence="10">
    <location>
        <begin position="150"/>
        <end position="173"/>
    </location>
</feature>
<evidence type="ECO:0000313" key="12">
    <source>
        <dbReference type="EMBL" id="KGF95760.1"/>
    </source>
</evidence>
<dbReference type="RefSeq" id="WP_080728114.1">
    <property type="nucleotide sequence ID" value="NZ_CP138977.1"/>
</dbReference>
<comment type="subcellular location">
    <subcellularLocation>
        <location evidence="1">Cell inner membrane</location>
        <topology evidence="1">Multi-pass membrane protein</topology>
    </subcellularLocation>
    <subcellularLocation>
        <location evidence="9">Cell membrane</location>
        <topology evidence="9">Multi-pass membrane protein</topology>
    </subcellularLocation>
</comment>
<dbReference type="GO" id="GO:0005886">
    <property type="term" value="C:plasma membrane"/>
    <property type="evidence" value="ECO:0007669"/>
    <property type="project" value="UniProtKB-SubCell"/>
</dbReference>
<comment type="similarity">
    <text evidence="2 9">Belongs to the GSP F family.</text>
</comment>
<feature type="domain" description="Type II secretion system protein GspF" evidence="11">
    <location>
        <begin position="51"/>
        <end position="174"/>
    </location>
</feature>
<gene>
    <name evidence="12" type="ORF">EU95_1061</name>
</gene>
<evidence type="ECO:0000256" key="5">
    <source>
        <dbReference type="ARBA" id="ARBA00022519"/>
    </source>
</evidence>
<comment type="caution">
    <text evidence="12">The sequence shown here is derived from an EMBL/GenBank/DDBJ whole genome shotgun (WGS) entry which is preliminary data.</text>
</comment>
<proteinExistence type="inferred from homology"/>
<name>A0A0A2A2D4_PROMR</name>
<evidence type="ECO:0000256" key="6">
    <source>
        <dbReference type="ARBA" id="ARBA00022692"/>
    </source>
</evidence>
<evidence type="ECO:0000256" key="1">
    <source>
        <dbReference type="ARBA" id="ARBA00004429"/>
    </source>
</evidence>
<dbReference type="PANTHER" id="PTHR30012:SF0">
    <property type="entry name" value="TYPE II SECRETION SYSTEM PROTEIN F-RELATED"/>
    <property type="match status" value="1"/>
</dbReference>
<evidence type="ECO:0000256" key="9">
    <source>
        <dbReference type="RuleBase" id="RU003923"/>
    </source>
</evidence>
<dbReference type="PROSITE" id="PS00874">
    <property type="entry name" value="T2SP_F"/>
    <property type="match status" value="1"/>
</dbReference>
<protein>
    <submittedName>
        <fullName evidence="12">Type II secretory pathway</fullName>
    </submittedName>
</protein>
<dbReference type="InterPro" id="IPR003004">
    <property type="entry name" value="GspF/PilC"/>
</dbReference>
<dbReference type="PRINTS" id="PR00812">
    <property type="entry name" value="BCTERIALGSPF"/>
</dbReference>
<sequence>MVEYGNANLVKKKANKNTPLVVFGISFGEVSYLDYEPDSKLKVPQNDLLVFFRQMAVMLKSGVPLSQALELLAENMTNKKFGANIFDVSKKLGSGEELSTCLGRYPRIFSPIMIGLIEAGEAGGILSEVLERLASLVESQSKIKGQITGALIYPVAILVLAVTISLALLIFIVPTFDEMFKSMGAELPGLTSFMLLLSRVVTSLQFLIVTPILVFISFYLFNTTYTTQSGRKFVDNLVLKVPLFGDLILKSELASMSDTLSTLINSGISIVESIERCINASSNEIIKIALRRSISLVTQGQELSTSLESAKVIPRLLISMIKIGEETGALSFMLENLANFYKREVEEAVTVLTKAMEPAVIFVVAAIVGTIVISLYLPMFSLINEMG</sequence>
<dbReference type="STRING" id="93057.EU95_1061"/>
<evidence type="ECO:0000313" key="13">
    <source>
        <dbReference type="Proteomes" id="UP000030355"/>
    </source>
</evidence>
<dbReference type="eggNOG" id="COG1459">
    <property type="taxonomic scope" value="Bacteria"/>
</dbReference>
<dbReference type="AlphaFoldDB" id="A0A0A2A2D4"/>
<reference evidence="13" key="1">
    <citation type="journal article" date="2014" name="Sci. Data">
        <title>Genomes of diverse isolates of the marine cyanobacterium Prochlorococcus.</title>
        <authorList>
            <person name="Biller S."/>
            <person name="Berube P."/>
            <person name="Thompson J."/>
            <person name="Kelly L."/>
            <person name="Roggensack S."/>
            <person name="Awad L."/>
            <person name="Roache-Johnson K."/>
            <person name="Ding H."/>
            <person name="Giovannoni S.J."/>
            <person name="Moore L.R."/>
            <person name="Chisholm S.W."/>
        </authorList>
    </citation>
    <scope>NUCLEOTIDE SEQUENCE [LARGE SCALE GENOMIC DNA]</scope>
    <source>
        <strain evidence="13">MIT 9201</strain>
    </source>
</reference>
<dbReference type="PANTHER" id="PTHR30012">
    <property type="entry name" value="GENERAL SECRETION PATHWAY PROTEIN"/>
    <property type="match status" value="1"/>
</dbReference>
<feature type="transmembrane region" description="Helical" evidence="10">
    <location>
        <begin position="193"/>
        <end position="221"/>
    </location>
</feature>
<dbReference type="InterPro" id="IPR001992">
    <property type="entry name" value="T2SS_GspF/T4SS_PilC_CS"/>
</dbReference>
<feature type="domain" description="Type II secretion system protein GspF" evidence="11">
    <location>
        <begin position="257"/>
        <end position="378"/>
    </location>
</feature>
<keyword evidence="4" id="KW-1003">Cell membrane</keyword>
<evidence type="ECO:0000256" key="4">
    <source>
        <dbReference type="ARBA" id="ARBA00022475"/>
    </source>
</evidence>
<dbReference type="Gene3D" id="1.20.81.30">
    <property type="entry name" value="Type II secretion system (T2SS), domain F"/>
    <property type="match status" value="2"/>
</dbReference>
<keyword evidence="8 10" id="KW-0472">Membrane</keyword>
<evidence type="ECO:0000259" key="11">
    <source>
        <dbReference type="Pfam" id="PF00482"/>
    </source>
</evidence>